<dbReference type="PANTHER" id="PTHR30390">
    <property type="entry name" value="SEDOHEPTULOSE 7-PHOSPHATE ISOMERASE / DNAA INITIATOR-ASSOCIATING FACTOR FOR REPLICATION INITIATION"/>
    <property type="match status" value="1"/>
</dbReference>
<dbReference type="PROSITE" id="PS51464">
    <property type="entry name" value="SIS"/>
    <property type="match status" value="1"/>
</dbReference>
<evidence type="ECO:0000259" key="3">
    <source>
        <dbReference type="PROSITE" id="PS51464"/>
    </source>
</evidence>
<dbReference type="GO" id="GO:0006260">
    <property type="term" value="P:DNA replication"/>
    <property type="evidence" value="ECO:0007669"/>
    <property type="project" value="UniProtKB-UniRule"/>
</dbReference>
<dbReference type="HAMAP" id="MF_01157">
    <property type="entry name" value="SIS_DiaA"/>
    <property type="match status" value="1"/>
</dbReference>
<dbReference type="NCBIfam" id="NF008138">
    <property type="entry name" value="PRK10886.1"/>
    <property type="match status" value="1"/>
</dbReference>
<protein>
    <recommendedName>
        <fullName evidence="2">DnaA initiator-associating protein DiaA</fullName>
    </recommendedName>
</protein>
<dbReference type="GO" id="GO:0097367">
    <property type="term" value="F:carbohydrate derivative binding"/>
    <property type="evidence" value="ECO:0007669"/>
    <property type="project" value="InterPro"/>
</dbReference>
<evidence type="ECO:0000313" key="4">
    <source>
        <dbReference type="EMBL" id="TVZ70087.1"/>
    </source>
</evidence>
<dbReference type="CDD" id="cd05006">
    <property type="entry name" value="SIS_GmhA"/>
    <property type="match status" value="1"/>
</dbReference>
<organism evidence="4">
    <name type="scientific">Serratia fonticola</name>
    <dbReference type="NCBI Taxonomy" id="47917"/>
    <lineage>
        <taxon>Bacteria</taxon>
        <taxon>Pseudomonadati</taxon>
        <taxon>Pseudomonadota</taxon>
        <taxon>Gammaproteobacteria</taxon>
        <taxon>Enterobacterales</taxon>
        <taxon>Yersiniaceae</taxon>
        <taxon>Serratia</taxon>
    </lineage>
</organism>
<dbReference type="InterPro" id="IPR046348">
    <property type="entry name" value="SIS_dom_sf"/>
</dbReference>
<evidence type="ECO:0000256" key="2">
    <source>
        <dbReference type="HAMAP-Rule" id="MF_01157"/>
    </source>
</evidence>
<comment type="subunit">
    <text evidence="2">Homotetramer; dimer of dimers.</text>
</comment>
<name>A0A542CXN8_SERFO</name>
<dbReference type="InterPro" id="IPR001347">
    <property type="entry name" value="SIS_dom"/>
</dbReference>
<sequence>MDTECLQCGLIFVSTLWISSRSEQRYSWKEDGYTGAERHFDFSGLNNVLDRIKVCFTESIQTQIAAAEALPDAISRAAMTLVQSLLNGNKILCCGNGTSAANAQHFAASMINRFETERPSLPAIALNADNVVLTAISNDRLHDEVYAKQVRALGHAGDVLLAISTRGNSRDIVKAVEAAVTRDMTIVALTGYDGGELAGLLGQQDVEIRIPSHRSARIQEMHMLTVNCLCDLIDNTLFPHQDD</sequence>
<reference evidence="4" key="1">
    <citation type="submission" date="2019-06" db="EMBL/GenBank/DDBJ databases">
        <authorList>
            <person name="Deangelis K."/>
            <person name="Huntemann M."/>
            <person name="Clum A."/>
            <person name="Pillay M."/>
            <person name="Palaniappan K."/>
            <person name="Varghese N."/>
            <person name="Mikhailova N."/>
            <person name="Stamatis D."/>
            <person name="Reddy T."/>
            <person name="Daum C."/>
            <person name="Shapiro N."/>
            <person name="Ivanova N."/>
            <person name="Kyrpides N."/>
            <person name="Woyke T."/>
        </authorList>
    </citation>
    <scope>NUCLEOTIDE SEQUENCE [LARGE SCALE GENOMIC DNA]</scope>
    <source>
        <strain evidence="4">128R</strain>
    </source>
</reference>
<dbReference type="AlphaFoldDB" id="A0A542CXN8"/>
<keyword evidence="1 2" id="KW-0235">DNA replication</keyword>
<reference evidence="4" key="2">
    <citation type="submission" date="2019-08" db="EMBL/GenBank/DDBJ databases">
        <title>Investigation of anaerobic lignin degradation for improved lignocellulosic biofuels.</title>
        <authorList>
            <person name="Deangelis K.PhD."/>
        </authorList>
    </citation>
    <scope>NUCLEOTIDE SEQUENCE [LARGE SCALE GENOMIC DNA]</scope>
    <source>
        <strain evidence="4">128R</strain>
    </source>
</reference>
<comment type="caution">
    <text evidence="4">The sequence shown here is derived from an EMBL/GenBank/DDBJ whole genome shotgun (WGS) entry which is preliminary data.</text>
</comment>
<comment type="function">
    <text evidence="2">Required for the timely initiation of chromosomal replication via direct interactions with the DnaA initiator protein.</text>
</comment>
<dbReference type="Pfam" id="PF13580">
    <property type="entry name" value="SIS_2"/>
    <property type="match status" value="1"/>
</dbReference>
<dbReference type="SUPFAM" id="SSF53697">
    <property type="entry name" value="SIS domain"/>
    <property type="match status" value="1"/>
</dbReference>
<comment type="similarity">
    <text evidence="2">Belongs to the SIS family. DiaA subfamily.</text>
</comment>
<feature type="domain" description="SIS" evidence="3">
    <location>
        <begin position="81"/>
        <end position="243"/>
    </location>
</feature>
<gene>
    <name evidence="2" type="primary">diaA</name>
    <name evidence="4" type="ORF">FHU10_2634</name>
</gene>
<dbReference type="InterPro" id="IPR035461">
    <property type="entry name" value="GmhA/DiaA"/>
</dbReference>
<dbReference type="InterPro" id="IPR050099">
    <property type="entry name" value="SIS_GmhA/DiaA_subfam"/>
</dbReference>
<dbReference type="Gene3D" id="3.40.50.10490">
    <property type="entry name" value="Glucose-6-phosphate isomerase like protein, domain 1"/>
    <property type="match status" value="1"/>
</dbReference>
<accession>A0A542CXN8</accession>
<dbReference type="GO" id="GO:1901135">
    <property type="term" value="P:carbohydrate derivative metabolic process"/>
    <property type="evidence" value="ECO:0007669"/>
    <property type="project" value="InterPro"/>
</dbReference>
<dbReference type="EMBL" id="VISQ01000001">
    <property type="protein sequence ID" value="TVZ70087.1"/>
    <property type="molecule type" value="Genomic_DNA"/>
</dbReference>
<evidence type="ECO:0000256" key="1">
    <source>
        <dbReference type="ARBA" id="ARBA00022705"/>
    </source>
</evidence>
<proteinExistence type="inferred from homology"/>
<dbReference type="PANTHER" id="PTHR30390:SF6">
    <property type="entry name" value="DNAA INITIATOR-ASSOCIATING PROTEIN DIAA"/>
    <property type="match status" value="1"/>
</dbReference>
<dbReference type="InterPro" id="IPR023070">
    <property type="entry name" value="DiaA"/>
</dbReference>
<dbReference type="FunFam" id="3.40.50.10490:FF:000006">
    <property type="entry name" value="DnaA initiator-associating protein DiaA"/>
    <property type="match status" value="1"/>
</dbReference>